<accession>A0A1Q3A1K0</accession>
<sequence length="370" mass="42984">MDILANCSGGFVPKYACNVLTQVRNATKRAAGSRTSMKDSAGRRLGPKKYEGQSVKVGEIIMRQRGTKLYPGENTGIGKDHTIFAKEPGVVRYYVDPFHPKRKFVGVSLKRELKLPLPHFAPRVRRFGREILTHPRLKAEEESFLPRKQLEAKDSILKALQERESRRLQLSEDFQVFFEKQLPELQLKDVEMANAYLIRLRSCLKNGYELEDAQYNAQHYLELEYRLQAQRENWNDKLESHLQILQETVGTLNKSVSFDNKLHLMKYIDPQTKESLKSQLVKTLHEKAENIETKQQRDEIQSSFQDACQFLTLSEEVHLRRQFLKPVKPETPPTLAPQPTKKTVTIKRFNHERNRLETIPRTKSAFLSKL</sequence>
<proteinExistence type="inferred from homology"/>
<dbReference type="Proteomes" id="UP000187013">
    <property type="component" value="Unassembled WGS sequence"/>
</dbReference>
<dbReference type="PANTHER" id="PTHR15893">
    <property type="entry name" value="RIBOSOMAL PROTEIN L27"/>
    <property type="match status" value="1"/>
</dbReference>
<protein>
    <recommendedName>
        <fullName evidence="7">Large ribosomal subunit protein bL27m</fullName>
    </recommendedName>
    <alternativeName>
        <fullName evidence="8">54S ribosomal protein L2, mitochondrial</fullName>
    </alternativeName>
</protein>
<dbReference type="Pfam" id="PF01016">
    <property type="entry name" value="Ribosomal_L27"/>
    <property type="match status" value="1"/>
</dbReference>
<organism evidence="11 12">
    <name type="scientific">Zygosaccharomyces rouxii</name>
    <dbReference type="NCBI Taxonomy" id="4956"/>
    <lineage>
        <taxon>Eukaryota</taxon>
        <taxon>Fungi</taxon>
        <taxon>Dikarya</taxon>
        <taxon>Ascomycota</taxon>
        <taxon>Saccharomycotina</taxon>
        <taxon>Saccharomycetes</taxon>
        <taxon>Saccharomycetales</taxon>
        <taxon>Saccharomycetaceae</taxon>
        <taxon>Zygosaccharomyces</taxon>
    </lineage>
</organism>
<feature type="domain" description="Large ribosomal subunit protein bL27m C-terminal" evidence="10">
    <location>
        <begin position="138"/>
        <end position="370"/>
    </location>
</feature>
<dbReference type="OrthoDB" id="1867012at2759"/>
<evidence type="ECO:0000256" key="6">
    <source>
        <dbReference type="ARBA" id="ARBA00023274"/>
    </source>
</evidence>
<feature type="region of interest" description="Disordered" evidence="9">
    <location>
        <begin position="29"/>
        <end position="48"/>
    </location>
</feature>
<dbReference type="eggNOG" id="KOG4600">
    <property type="taxonomic scope" value="Eukaryota"/>
</dbReference>
<evidence type="ECO:0000313" key="11">
    <source>
        <dbReference type="EMBL" id="GAV49552.1"/>
    </source>
</evidence>
<keyword evidence="5" id="KW-0496">Mitochondrion</keyword>
<keyword evidence="6" id="KW-0687">Ribonucleoprotein</keyword>
<evidence type="ECO:0000313" key="12">
    <source>
        <dbReference type="Proteomes" id="UP000187013"/>
    </source>
</evidence>
<reference evidence="11 12" key="1">
    <citation type="submission" date="2016-08" db="EMBL/GenBank/DDBJ databases">
        <title>Draft genome sequence of allopolyploid Zygosaccharomyces rouxii.</title>
        <authorList>
            <person name="Watanabe J."/>
            <person name="Uehara K."/>
            <person name="Mogi Y."/>
            <person name="Tsukioka Y."/>
        </authorList>
    </citation>
    <scope>NUCLEOTIDE SEQUENCE [LARGE SCALE GENOMIC DNA]</scope>
    <source>
        <strain evidence="11 12">NBRC 110957</strain>
    </source>
</reference>
<keyword evidence="3" id="KW-0809">Transit peptide</keyword>
<comment type="similarity">
    <text evidence="2">Belongs to the bacterial ribosomal protein bL27 family.</text>
</comment>
<dbReference type="Pfam" id="PF18471">
    <property type="entry name" value="Ribosomal_L27_C"/>
    <property type="match status" value="1"/>
</dbReference>
<dbReference type="NCBIfam" id="TIGR00062">
    <property type="entry name" value="L27"/>
    <property type="match status" value="1"/>
</dbReference>
<evidence type="ECO:0000256" key="1">
    <source>
        <dbReference type="ARBA" id="ARBA00004173"/>
    </source>
</evidence>
<evidence type="ECO:0000259" key="10">
    <source>
        <dbReference type="Pfam" id="PF18471"/>
    </source>
</evidence>
<dbReference type="PROSITE" id="PS00831">
    <property type="entry name" value="RIBOSOMAL_L27"/>
    <property type="match status" value="1"/>
</dbReference>
<dbReference type="InterPro" id="IPR001684">
    <property type="entry name" value="Ribosomal_bL27"/>
</dbReference>
<dbReference type="AlphaFoldDB" id="A0A1Q3A1K0"/>
<evidence type="ECO:0000256" key="3">
    <source>
        <dbReference type="ARBA" id="ARBA00022946"/>
    </source>
</evidence>
<dbReference type="GO" id="GO:0006412">
    <property type="term" value="P:translation"/>
    <property type="evidence" value="ECO:0007669"/>
    <property type="project" value="InterPro"/>
</dbReference>
<evidence type="ECO:0000256" key="4">
    <source>
        <dbReference type="ARBA" id="ARBA00022980"/>
    </source>
</evidence>
<gene>
    <name evidence="11" type="ORF">ZYGR_0P01960</name>
</gene>
<dbReference type="GO" id="GO:0003735">
    <property type="term" value="F:structural constituent of ribosome"/>
    <property type="evidence" value="ECO:0007669"/>
    <property type="project" value="InterPro"/>
</dbReference>
<keyword evidence="4" id="KW-0689">Ribosomal protein</keyword>
<comment type="subcellular location">
    <subcellularLocation>
        <location evidence="1">Mitochondrion</location>
    </subcellularLocation>
</comment>
<evidence type="ECO:0000256" key="7">
    <source>
        <dbReference type="ARBA" id="ARBA00035267"/>
    </source>
</evidence>
<dbReference type="PANTHER" id="PTHR15893:SF0">
    <property type="entry name" value="LARGE RIBOSOMAL SUBUNIT PROTEIN BL27M"/>
    <property type="match status" value="1"/>
</dbReference>
<dbReference type="SUPFAM" id="SSF110324">
    <property type="entry name" value="Ribosomal L27 protein-like"/>
    <property type="match status" value="1"/>
</dbReference>
<dbReference type="GO" id="GO:0005762">
    <property type="term" value="C:mitochondrial large ribosomal subunit"/>
    <property type="evidence" value="ECO:0007669"/>
    <property type="project" value="TreeGrafter"/>
</dbReference>
<dbReference type="FunFam" id="2.40.50.100:FF:000042">
    <property type="entry name" value="50S ribosomal protein L27"/>
    <property type="match status" value="1"/>
</dbReference>
<dbReference type="EMBL" id="BDGX01000016">
    <property type="protein sequence ID" value="GAV49552.1"/>
    <property type="molecule type" value="Genomic_DNA"/>
</dbReference>
<evidence type="ECO:0000256" key="5">
    <source>
        <dbReference type="ARBA" id="ARBA00023128"/>
    </source>
</evidence>
<dbReference type="PRINTS" id="PR00063">
    <property type="entry name" value="RIBOSOMALL27"/>
</dbReference>
<name>A0A1Q3A1K0_ZYGRO</name>
<dbReference type="InterPro" id="IPR041244">
    <property type="entry name" value="Ribosomal_bL27m_C"/>
</dbReference>
<evidence type="ECO:0000256" key="9">
    <source>
        <dbReference type="SAM" id="MobiDB-lite"/>
    </source>
</evidence>
<dbReference type="InterPro" id="IPR018261">
    <property type="entry name" value="Ribosomal_bL27_CS"/>
</dbReference>
<evidence type="ECO:0000256" key="2">
    <source>
        <dbReference type="ARBA" id="ARBA00010797"/>
    </source>
</evidence>
<dbReference type="Gene3D" id="2.40.50.100">
    <property type="match status" value="1"/>
</dbReference>
<comment type="caution">
    <text evidence="11">The sequence shown here is derived from an EMBL/GenBank/DDBJ whole genome shotgun (WGS) entry which is preliminary data.</text>
</comment>
<evidence type="ECO:0000256" key="8">
    <source>
        <dbReference type="ARBA" id="ARBA00035465"/>
    </source>
</evidence>